<sequence length="68" mass="7889">MSDKTLQIQRNETQHSLGFVGFRSSTQPTIIFANAVVQIIVKRMSIIILYKYPTLYLFRHTPLTIIHV</sequence>
<evidence type="ECO:0000313" key="2">
    <source>
        <dbReference type="Proteomes" id="UP001199525"/>
    </source>
</evidence>
<name>A0ABS8IDC5_9NOSO</name>
<accession>A0ABS8IDC5</accession>
<gene>
    <name evidence="1" type="ORF">LC586_24180</name>
</gene>
<evidence type="ECO:0000313" key="1">
    <source>
        <dbReference type="EMBL" id="MCC5602213.1"/>
    </source>
</evidence>
<protein>
    <submittedName>
        <fullName evidence="1">Uncharacterized protein</fullName>
    </submittedName>
</protein>
<dbReference type="RefSeq" id="WP_229487182.1">
    <property type="nucleotide sequence ID" value="NZ_JAIVFQ010000046.1"/>
</dbReference>
<comment type="caution">
    <text evidence="1">The sequence shown here is derived from an EMBL/GenBank/DDBJ whole genome shotgun (WGS) entry which is preliminary data.</text>
</comment>
<organism evidence="1 2">
    <name type="scientific">Nostoc favosum CHAB5714</name>
    <dbReference type="NCBI Taxonomy" id="2780399"/>
    <lineage>
        <taxon>Bacteria</taxon>
        <taxon>Bacillati</taxon>
        <taxon>Cyanobacteriota</taxon>
        <taxon>Cyanophyceae</taxon>
        <taxon>Nostocales</taxon>
        <taxon>Nostocaceae</taxon>
        <taxon>Nostoc</taxon>
        <taxon>Nostoc favosum</taxon>
    </lineage>
</organism>
<keyword evidence="2" id="KW-1185">Reference proteome</keyword>
<dbReference type="Proteomes" id="UP001199525">
    <property type="component" value="Unassembled WGS sequence"/>
</dbReference>
<dbReference type="EMBL" id="JAIVFQ010000046">
    <property type="protein sequence ID" value="MCC5602213.1"/>
    <property type="molecule type" value="Genomic_DNA"/>
</dbReference>
<reference evidence="1 2" key="1">
    <citation type="journal article" date="2021" name="Microorganisms">
        <title>Genome Evolution of Filamentous Cyanobacterium Nostoc Species: From Facultative Symbiosis to Free Living.</title>
        <authorList>
            <person name="Huo D."/>
            <person name="Li H."/>
            <person name="Cai F."/>
            <person name="Guo X."/>
            <person name="Qiao Z."/>
            <person name="Wang W."/>
            <person name="Yu G."/>
            <person name="Li R."/>
        </authorList>
    </citation>
    <scope>NUCLEOTIDE SEQUENCE [LARGE SCALE GENOMIC DNA]</scope>
    <source>
        <strain evidence="1 2">CHAB 5714</strain>
    </source>
</reference>
<proteinExistence type="predicted"/>